<comment type="caution">
    <text evidence="2">The sequence shown here is derived from an EMBL/GenBank/DDBJ whole genome shotgun (WGS) entry which is preliminary data.</text>
</comment>
<dbReference type="EMBL" id="BSSU01000006">
    <property type="protein sequence ID" value="GLX81809.1"/>
    <property type="molecule type" value="Genomic_DNA"/>
</dbReference>
<keyword evidence="1" id="KW-0812">Transmembrane</keyword>
<evidence type="ECO:0000256" key="1">
    <source>
        <dbReference type="SAM" id="Phobius"/>
    </source>
</evidence>
<keyword evidence="1" id="KW-1133">Transmembrane helix</keyword>
<feature type="transmembrane region" description="Helical" evidence="1">
    <location>
        <begin position="6"/>
        <end position="27"/>
    </location>
</feature>
<reference evidence="2 3" key="1">
    <citation type="submission" date="2023-03" db="EMBL/GenBank/DDBJ databases">
        <title>Draft genome sequence of Thalassotalea eurytherma JCM 18482T.</title>
        <authorList>
            <person name="Sawabe T."/>
        </authorList>
    </citation>
    <scope>NUCLEOTIDE SEQUENCE [LARGE SCALE GENOMIC DNA]</scope>
    <source>
        <strain evidence="2 3">JCM 18482</strain>
    </source>
</reference>
<keyword evidence="1" id="KW-0472">Membrane</keyword>
<dbReference type="RefSeq" id="WP_284207155.1">
    <property type="nucleotide sequence ID" value="NZ_BSSU01000006.1"/>
</dbReference>
<feature type="transmembrane region" description="Helical" evidence="1">
    <location>
        <begin position="34"/>
        <end position="55"/>
    </location>
</feature>
<evidence type="ECO:0000313" key="3">
    <source>
        <dbReference type="Proteomes" id="UP001157133"/>
    </source>
</evidence>
<proteinExistence type="predicted"/>
<organism evidence="2 3">
    <name type="scientific">Thalassotalea eurytherma</name>
    <dbReference type="NCBI Taxonomy" id="1144278"/>
    <lineage>
        <taxon>Bacteria</taxon>
        <taxon>Pseudomonadati</taxon>
        <taxon>Pseudomonadota</taxon>
        <taxon>Gammaproteobacteria</taxon>
        <taxon>Alteromonadales</taxon>
        <taxon>Colwelliaceae</taxon>
        <taxon>Thalassotalea</taxon>
    </lineage>
</organism>
<feature type="transmembrane region" description="Helical" evidence="1">
    <location>
        <begin position="75"/>
        <end position="95"/>
    </location>
</feature>
<protein>
    <submittedName>
        <fullName evidence="2">Uncharacterized protein</fullName>
    </submittedName>
</protein>
<name>A0ABQ6H1N6_9GAMM</name>
<accession>A0ABQ6H1N6</accession>
<keyword evidence="3" id="KW-1185">Reference proteome</keyword>
<dbReference type="Proteomes" id="UP001157133">
    <property type="component" value="Unassembled WGS sequence"/>
</dbReference>
<sequence length="97" mass="10614">MAILSISVGILLLLISGIGVGLVLYALNFEEPGFGLVILFFPTLLGLLLVVPSTLYRLVDVFNQRVNQTLFEKCMLTLGTCITLSFFIIVSYVLLST</sequence>
<evidence type="ECO:0000313" key="2">
    <source>
        <dbReference type="EMBL" id="GLX81809.1"/>
    </source>
</evidence>
<gene>
    <name evidence="2" type="ORF">theurythT_12610</name>
</gene>